<accession>A0A7X0HUJ2</accession>
<dbReference type="RefSeq" id="WP_377802095.1">
    <property type="nucleotide sequence ID" value="NZ_JBHLZA010000025.1"/>
</dbReference>
<evidence type="ECO:0000313" key="1">
    <source>
        <dbReference type="EMBL" id="MBB6447154.1"/>
    </source>
</evidence>
<dbReference type="Proteomes" id="UP000531594">
    <property type="component" value="Unassembled WGS sequence"/>
</dbReference>
<protein>
    <submittedName>
        <fullName evidence="1">Uncharacterized protein</fullName>
    </submittedName>
</protein>
<reference evidence="1 2" key="1">
    <citation type="submission" date="2020-08" db="EMBL/GenBank/DDBJ databases">
        <title>Genomic Encyclopedia of Type Strains, Phase IV (KMG-IV): sequencing the most valuable type-strain genomes for metagenomic binning, comparative biology and taxonomic classification.</title>
        <authorList>
            <person name="Goeker M."/>
        </authorList>
    </citation>
    <scope>NUCLEOTIDE SEQUENCE [LARGE SCALE GENOMIC DNA]</scope>
    <source>
        <strain evidence="1 2">DSM 5391</strain>
    </source>
</reference>
<comment type="caution">
    <text evidence="1">The sequence shown here is derived from an EMBL/GenBank/DDBJ whole genome shotgun (WGS) entry which is preliminary data.</text>
</comment>
<dbReference type="AlphaFoldDB" id="A0A7X0HUJ2"/>
<proteinExistence type="predicted"/>
<keyword evidence="2" id="KW-1185">Reference proteome</keyword>
<gene>
    <name evidence="1" type="ORF">HNR53_003833</name>
</gene>
<organism evidence="1 2">
    <name type="scientific">Bacillus benzoevorans</name>
    <dbReference type="NCBI Taxonomy" id="1456"/>
    <lineage>
        <taxon>Bacteria</taxon>
        <taxon>Bacillati</taxon>
        <taxon>Bacillota</taxon>
        <taxon>Bacilli</taxon>
        <taxon>Bacillales</taxon>
        <taxon>Bacillaceae</taxon>
        <taxon>Bacillus</taxon>
    </lineage>
</organism>
<sequence length="415" mass="48006">MIQKEGALELMYSEIIEKILNSLKNKDCVVSFCHDDYRKVTGGAQKYELEQQKMMNDRCISFVALFTVSNQDVSKIEPNNLIVEIVIDGETTCFLEACQVGYCFGKLIAEKKINLLRIFLNSLYNMNIAMIDGIISRIRETKDIETLHIMHDYYSICRNIFLFYNDEEFCGPAPVVSPRCAACRYGEGRKEHYDSVNELFIKHKIIIVAPSENGKRIFLRTFPHLEKNVRVVSHQNMLPSKSTPAGYSNVDRRIRVAYIGYSFKYKGWDAWVKLNGISNKSDYEFYHFSSIDQSLPGTIFVDTSFHNGSEKDTTSRLVEHEIDVVLLWSNWFGNYNYTYYESLAANCFVITYKDSGNIADQTNHFKNGLVLDSEQELVKLFDNTEKLKECIAMYKNSNEFYRVIVNNELADELMD</sequence>
<evidence type="ECO:0000313" key="2">
    <source>
        <dbReference type="Proteomes" id="UP000531594"/>
    </source>
</evidence>
<name>A0A7X0HUJ2_9BACI</name>
<dbReference type="SUPFAM" id="SSF53756">
    <property type="entry name" value="UDP-Glycosyltransferase/glycogen phosphorylase"/>
    <property type="match status" value="1"/>
</dbReference>
<dbReference type="EMBL" id="JACHGK010000017">
    <property type="protein sequence ID" value="MBB6447154.1"/>
    <property type="molecule type" value="Genomic_DNA"/>
</dbReference>